<dbReference type="InterPro" id="IPR009057">
    <property type="entry name" value="Homeodomain-like_sf"/>
</dbReference>
<keyword evidence="2 4" id="KW-0238">DNA-binding</keyword>
<keyword evidence="3" id="KW-0804">Transcription</keyword>
<proteinExistence type="predicted"/>
<feature type="region of interest" description="Disordered" evidence="5">
    <location>
        <begin position="1"/>
        <end position="20"/>
    </location>
</feature>
<organism evidence="7 8">
    <name type="scientific">Frankia nepalensis</name>
    <dbReference type="NCBI Taxonomy" id="1836974"/>
    <lineage>
        <taxon>Bacteria</taxon>
        <taxon>Bacillati</taxon>
        <taxon>Actinomycetota</taxon>
        <taxon>Actinomycetes</taxon>
        <taxon>Frankiales</taxon>
        <taxon>Frankiaceae</taxon>
        <taxon>Frankia</taxon>
    </lineage>
</organism>
<dbReference type="InterPro" id="IPR050109">
    <property type="entry name" value="HTH-type_TetR-like_transc_reg"/>
</dbReference>
<evidence type="ECO:0000256" key="1">
    <source>
        <dbReference type="ARBA" id="ARBA00023015"/>
    </source>
</evidence>
<dbReference type="GO" id="GO:0003700">
    <property type="term" value="F:DNA-binding transcription factor activity"/>
    <property type="evidence" value="ECO:0007669"/>
    <property type="project" value="TreeGrafter"/>
</dbReference>
<dbReference type="EMBL" id="JAEACQ010000197">
    <property type="protein sequence ID" value="MBL7628917.1"/>
    <property type="molecule type" value="Genomic_DNA"/>
</dbReference>
<dbReference type="PANTHER" id="PTHR30055">
    <property type="entry name" value="HTH-TYPE TRANSCRIPTIONAL REGULATOR RUTR"/>
    <property type="match status" value="1"/>
</dbReference>
<evidence type="ECO:0000256" key="2">
    <source>
        <dbReference type="ARBA" id="ARBA00023125"/>
    </source>
</evidence>
<dbReference type="Pfam" id="PF00440">
    <property type="entry name" value="TetR_N"/>
    <property type="match status" value="1"/>
</dbReference>
<evidence type="ECO:0000259" key="6">
    <source>
        <dbReference type="PROSITE" id="PS50977"/>
    </source>
</evidence>
<dbReference type="SUPFAM" id="SSF46689">
    <property type="entry name" value="Homeodomain-like"/>
    <property type="match status" value="1"/>
</dbReference>
<reference evidence="7" key="1">
    <citation type="submission" date="2020-12" db="EMBL/GenBank/DDBJ databases">
        <title>Genomic characterization of non-nitrogen-fixing Frankia strains.</title>
        <authorList>
            <person name="Carlos-Shanley C."/>
            <person name="Guerra T."/>
            <person name="Hahn D."/>
        </authorList>
    </citation>
    <scope>NUCLEOTIDE SEQUENCE</scope>
    <source>
        <strain evidence="7">CN6</strain>
    </source>
</reference>
<gene>
    <name evidence="7" type="ORF">I7412_17490</name>
</gene>
<protein>
    <submittedName>
        <fullName evidence="7">TetR/AcrR family transcriptional regulator</fullName>
    </submittedName>
</protein>
<dbReference type="PROSITE" id="PS50977">
    <property type="entry name" value="HTH_TETR_2"/>
    <property type="match status" value="1"/>
</dbReference>
<evidence type="ECO:0000313" key="8">
    <source>
        <dbReference type="Proteomes" id="UP000604475"/>
    </source>
</evidence>
<evidence type="ECO:0000256" key="5">
    <source>
        <dbReference type="SAM" id="MobiDB-lite"/>
    </source>
</evidence>
<name>A0A937RF75_9ACTN</name>
<dbReference type="PANTHER" id="PTHR30055:SF234">
    <property type="entry name" value="HTH-TYPE TRANSCRIPTIONAL REGULATOR BETI"/>
    <property type="match status" value="1"/>
</dbReference>
<evidence type="ECO:0000256" key="3">
    <source>
        <dbReference type="ARBA" id="ARBA00023163"/>
    </source>
</evidence>
<accession>A0A937RF75</accession>
<evidence type="ECO:0000256" key="4">
    <source>
        <dbReference type="PROSITE-ProRule" id="PRU00335"/>
    </source>
</evidence>
<evidence type="ECO:0000313" key="7">
    <source>
        <dbReference type="EMBL" id="MBL7628917.1"/>
    </source>
</evidence>
<dbReference type="AlphaFoldDB" id="A0A937RF75"/>
<comment type="caution">
    <text evidence="7">The sequence shown here is derived from an EMBL/GenBank/DDBJ whole genome shotgun (WGS) entry which is preliminary data.</text>
</comment>
<sequence>MESQGRPPDSPGSEPGQAGSAREALLHATIAYLAEHGIGDVSLRQLAAALGTSHRMIIYHFGSRDGLLVEVVRAMEEQQRAALADLRREPATSAADLGRRMWQRLSDPALAPFERLFFEIYGQALQGRPYAQPLLDGVVDDWLDPLADILTQEGLTPDTARAQARLALATTRGLLLDLLATGDLEGVNQAMEQSLAAFERGRE</sequence>
<keyword evidence="1" id="KW-0805">Transcription regulation</keyword>
<dbReference type="Gene3D" id="1.10.357.10">
    <property type="entry name" value="Tetracycline Repressor, domain 2"/>
    <property type="match status" value="1"/>
</dbReference>
<dbReference type="InterPro" id="IPR001647">
    <property type="entry name" value="HTH_TetR"/>
</dbReference>
<feature type="domain" description="HTH tetR-type" evidence="6">
    <location>
        <begin position="19"/>
        <end position="79"/>
    </location>
</feature>
<feature type="DNA-binding region" description="H-T-H motif" evidence="4">
    <location>
        <begin position="42"/>
        <end position="61"/>
    </location>
</feature>
<dbReference type="Proteomes" id="UP000604475">
    <property type="component" value="Unassembled WGS sequence"/>
</dbReference>
<dbReference type="RefSeq" id="WP_203004903.1">
    <property type="nucleotide sequence ID" value="NZ_JADWYU010000137.1"/>
</dbReference>
<dbReference type="GO" id="GO:0000976">
    <property type="term" value="F:transcription cis-regulatory region binding"/>
    <property type="evidence" value="ECO:0007669"/>
    <property type="project" value="TreeGrafter"/>
</dbReference>
<keyword evidence="8" id="KW-1185">Reference proteome</keyword>